<keyword evidence="3" id="KW-1185">Reference proteome</keyword>
<dbReference type="AlphaFoldDB" id="A0A4C1YMN0"/>
<accession>A0A4C1YMN0</accession>
<proteinExistence type="predicted"/>
<feature type="region of interest" description="Disordered" evidence="1">
    <location>
        <begin position="1"/>
        <end position="27"/>
    </location>
</feature>
<name>A0A4C1YMN0_EUMVA</name>
<evidence type="ECO:0000313" key="3">
    <source>
        <dbReference type="Proteomes" id="UP000299102"/>
    </source>
</evidence>
<dbReference type="EMBL" id="BGZK01001342">
    <property type="protein sequence ID" value="GBP77691.1"/>
    <property type="molecule type" value="Genomic_DNA"/>
</dbReference>
<organism evidence="2 3">
    <name type="scientific">Eumeta variegata</name>
    <name type="common">Bagworm moth</name>
    <name type="synonym">Eumeta japonica</name>
    <dbReference type="NCBI Taxonomy" id="151549"/>
    <lineage>
        <taxon>Eukaryota</taxon>
        <taxon>Metazoa</taxon>
        <taxon>Ecdysozoa</taxon>
        <taxon>Arthropoda</taxon>
        <taxon>Hexapoda</taxon>
        <taxon>Insecta</taxon>
        <taxon>Pterygota</taxon>
        <taxon>Neoptera</taxon>
        <taxon>Endopterygota</taxon>
        <taxon>Lepidoptera</taxon>
        <taxon>Glossata</taxon>
        <taxon>Ditrysia</taxon>
        <taxon>Tineoidea</taxon>
        <taxon>Psychidae</taxon>
        <taxon>Oiketicinae</taxon>
        <taxon>Eumeta</taxon>
    </lineage>
</organism>
<comment type="caution">
    <text evidence="2">The sequence shown here is derived from an EMBL/GenBank/DDBJ whole genome shotgun (WGS) entry which is preliminary data.</text>
</comment>
<gene>
    <name evidence="2" type="ORF">EVAR_60403_1</name>
</gene>
<reference evidence="2 3" key="1">
    <citation type="journal article" date="2019" name="Commun. Biol.">
        <title>The bagworm genome reveals a unique fibroin gene that provides high tensile strength.</title>
        <authorList>
            <person name="Kono N."/>
            <person name="Nakamura H."/>
            <person name="Ohtoshi R."/>
            <person name="Tomita M."/>
            <person name="Numata K."/>
            <person name="Arakawa K."/>
        </authorList>
    </citation>
    <scope>NUCLEOTIDE SEQUENCE [LARGE SCALE GENOMIC DNA]</scope>
</reference>
<protein>
    <submittedName>
        <fullName evidence="2">Uncharacterized protein</fullName>
    </submittedName>
</protein>
<evidence type="ECO:0000256" key="1">
    <source>
        <dbReference type="SAM" id="MobiDB-lite"/>
    </source>
</evidence>
<dbReference type="Proteomes" id="UP000299102">
    <property type="component" value="Unassembled WGS sequence"/>
</dbReference>
<evidence type="ECO:0000313" key="2">
    <source>
        <dbReference type="EMBL" id="GBP77691.1"/>
    </source>
</evidence>
<sequence>MKHQGVAHAASTRNSRTTSCRKRAPLRREDAPSCLFPVVVFPPCPLDAFVRRYTAPRLTPTFPFQCSIIDAISDHRRSTGTLDLDQVVGPPS</sequence>